<dbReference type="Proteomes" id="UP001174909">
    <property type="component" value="Unassembled WGS sequence"/>
</dbReference>
<keyword evidence="2 5" id="KW-0436">Ligase</keyword>
<feature type="domain" description="Acetyl-coenzyme A synthetase N-terminal" evidence="8">
    <location>
        <begin position="60"/>
        <end position="114"/>
    </location>
</feature>
<dbReference type="GO" id="GO:0005524">
    <property type="term" value="F:ATP binding"/>
    <property type="evidence" value="ECO:0007669"/>
    <property type="project" value="UniProtKB-UniRule"/>
</dbReference>
<dbReference type="AlphaFoldDB" id="A0AA35QYT5"/>
<feature type="domain" description="AMP-dependent synthetase/ligase" evidence="6">
    <location>
        <begin position="116"/>
        <end position="508"/>
    </location>
</feature>
<evidence type="ECO:0000259" key="6">
    <source>
        <dbReference type="Pfam" id="PF00501"/>
    </source>
</evidence>
<dbReference type="InterPro" id="IPR032387">
    <property type="entry name" value="ACAS_N"/>
</dbReference>
<dbReference type="GO" id="GO:0019427">
    <property type="term" value="P:acetyl-CoA biosynthetic process from acetate"/>
    <property type="evidence" value="ECO:0007669"/>
    <property type="project" value="InterPro"/>
</dbReference>
<dbReference type="PROSITE" id="PS00455">
    <property type="entry name" value="AMP_BINDING"/>
    <property type="match status" value="1"/>
</dbReference>
<dbReference type="Gene3D" id="3.40.50.12780">
    <property type="entry name" value="N-terminal domain of ligase-like"/>
    <property type="match status" value="1"/>
</dbReference>
<evidence type="ECO:0000259" key="7">
    <source>
        <dbReference type="Pfam" id="PF13193"/>
    </source>
</evidence>
<dbReference type="Gene3D" id="3.30.300.30">
    <property type="match status" value="1"/>
</dbReference>
<reference evidence="9" key="1">
    <citation type="submission" date="2023-03" db="EMBL/GenBank/DDBJ databases">
        <authorList>
            <person name="Steffen K."/>
            <person name="Cardenas P."/>
        </authorList>
    </citation>
    <scope>NUCLEOTIDE SEQUENCE</scope>
</reference>
<dbReference type="Pfam" id="PF16177">
    <property type="entry name" value="ACAS_N"/>
    <property type="match status" value="1"/>
</dbReference>
<dbReference type="Pfam" id="PF13193">
    <property type="entry name" value="AMP-binding_C"/>
    <property type="match status" value="1"/>
</dbReference>
<dbReference type="SUPFAM" id="SSF56801">
    <property type="entry name" value="Acetyl-CoA synthetase-like"/>
    <property type="match status" value="1"/>
</dbReference>
<accession>A0AA35QYT5</accession>
<dbReference type="EC" id="6.2.1.1" evidence="5"/>
<keyword evidence="4 5" id="KW-0067">ATP-binding</keyword>
<dbReference type="InterPro" id="IPR025110">
    <property type="entry name" value="AMP-bd_C"/>
</dbReference>
<dbReference type="CDD" id="cd05966">
    <property type="entry name" value="ACS"/>
    <property type="match status" value="1"/>
</dbReference>
<comment type="similarity">
    <text evidence="1 5">Belongs to the ATP-dependent AMP-binding enzyme family.</text>
</comment>
<dbReference type="InterPro" id="IPR045851">
    <property type="entry name" value="AMP-bd_C_sf"/>
</dbReference>
<dbReference type="InterPro" id="IPR000873">
    <property type="entry name" value="AMP-dep_synth/lig_dom"/>
</dbReference>
<feature type="domain" description="AMP-binding enzyme C-terminal" evidence="7">
    <location>
        <begin position="564"/>
        <end position="643"/>
    </location>
</feature>
<evidence type="ECO:0000313" key="9">
    <source>
        <dbReference type="EMBL" id="CAI7997281.1"/>
    </source>
</evidence>
<dbReference type="GO" id="GO:0005739">
    <property type="term" value="C:mitochondrion"/>
    <property type="evidence" value="ECO:0007669"/>
    <property type="project" value="TreeGrafter"/>
</dbReference>
<evidence type="ECO:0000259" key="8">
    <source>
        <dbReference type="Pfam" id="PF16177"/>
    </source>
</evidence>
<dbReference type="InterPro" id="IPR011904">
    <property type="entry name" value="Ac_CoA_lig"/>
</dbReference>
<dbReference type="InterPro" id="IPR020845">
    <property type="entry name" value="AMP-binding_CS"/>
</dbReference>
<gene>
    <name evidence="9" type="ORF">GBAR_LOCUS2128</name>
</gene>
<keyword evidence="10" id="KW-1185">Reference proteome</keyword>
<proteinExistence type="inferred from homology"/>
<dbReference type="NCBIfam" id="NF001208">
    <property type="entry name" value="PRK00174.1"/>
    <property type="match status" value="1"/>
</dbReference>
<evidence type="ECO:0000256" key="3">
    <source>
        <dbReference type="ARBA" id="ARBA00022741"/>
    </source>
</evidence>
<dbReference type="Pfam" id="PF00501">
    <property type="entry name" value="AMP-binding"/>
    <property type="match status" value="1"/>
</dbReference>
<dbReference type="InterPro" id="IPR042099">
    <property type="entry name" value="ANL_N_sf"/>
</dbReference>
<sequence>MSSVSMRVARWLTNQWRGASALTLPQQSLHRPPPLSRPLSSRAGVSYPLQLSSVSESHASLYEESLKHPEQFWGDLASRRLRWTKKFDQVMDCDMRNGQFKWFLGGSLNVSENCVDRHAEEDPDRVAIIWERDEPGDTQFITYSQLLESTSRIANVLKREGVKKGDIVAIYMPASPLLAATMLACARIGAIHSVVFAGFSAEALKSRILDASASVVVTADEAVRGGKTIPLKSIVDEAVGGCQCVQRVLVSQRTGAHVPMTPRDLQLEQAMSEVSDSCAPEPLDSEDPLFMLYTSGSTGKPKGILHTQAGYLLYASITQQYVFDYRPGDVYACVADIGWITGHSYVVYGPLCNGATTVLFESIPTYPDPGRYWEMVERLGVRQFYGAPTALRLLLKAGDHHVHKYDRSSLATLGCVGEPLNDEAWVWYHSVVGEGRCTVVDTWWQTETGGISIAPRPSPDDSTPKPGFPMRPFFGIQPVLVDDQGNELHGPNVSGNLCIRHPWPGMARSIYGDHGRFMDTYYRPYPGLYFSGDGARRDGEGHYQITGRVDDVINVKGHRIGTAELESCLDHDPRVAETAVVGFPHDIHGEGIYGYVILKDGVCESDEEVIKGLRNIVRMQIGGFAVPEILMIVPGLPKTRSGKIMRRILRKIAADRHDELGDVSTLADPSVVEKIVQGHTKRNNN</sequence>
<dbReference type="EMBL" id="CASHTH010000306">
    <property type="protein sequence ID" value="CAI7997281.1"/>
    <property type="molecule type" value="Genomic_DNA"/>
</dbReference>
<dbReference type="GO" id="GO:0003987">
    <property type="term" value="F:acetate-CoA ligase activity"/>
    <property type="evidence" value="ECO:0007669"/>
    <property type="project" value="UniProtKB-UniRule"/>
</dbReference>
<dbReference type="GO" id="GO:0016208">
    <property type="term" value="F:AMP binding"/>
    <property type="evidence" value="ECO:0007669"/>
    <property type="project" value="InterPro"/>
</dbReference>
<evidence type="ECO:0000256" key="1">
    <source>
        <dbReference type="ARBA" id="ARBA00006432"/>
    </source>
</evidence>
<evidence type="ECO:0000256" key="4">
    <source>
        <dbReference type="ARBA" id="ARBA00022840"/>
    </source>
</evidence>
<dbReference type="NCBIfam" id="TIGR02188">
    <property type="entry name" value="Ac_CoA_lig_AcsA"/>
    <property type="match status" value="1"/>
</dbReference>
<comment type="caution">
    <text evidence="9">The sequence shown here is derived from an EMBL/GenBank/DDBJ whole genome shotgun (WGS) entry which is preliminary data.</text>
</comment>
<evidence type="ECO:0000256" key="2">
    <source>
        <dbReference type="ARBA" id="ARBA00022598"/>
    </source>
</evidence>
<keyword evidence="3 5" id="KW-0547">Nucleotide-binding</keyword>
<dbReference type="PANTHER" id="PTHR24095:SF14">
    <property type="entry name" value="ACETYL-COENZYME A SYNTHETASE 1"/>
    <property type="match status" value="1"/>
</dbReference>
<organism evidence="9 10">
    <name type="scientific">Geodia barretti</name>
    <name type="common">Barrett's horny sponge</name>
    <dbReference type="NCBI Taxonomy" id="519541"/>
    <lineage>
        <taxon>Eukaryota</taxon>
        <taxon>Metazoa</taxon>
        <taxon>Porifera</taxon>
        <taxon>Demospongiae</taxon>
        <taxon>Heteroscleromorpha</taxon>
        <taxon>Tetractinellida</taxon>
        <taxon>Astrophorina</taxon>
        <taxon>Geodiidae</taxon>
        <taxon>Geodia</taxon>
    </lineage>
</organism>
<name>A0AA35QYT5_GEOBA</name>
<dbReference type="FunFam" id="3.40.50.12780:FF:000001">
    <property type="entry name" value="Acetyl-coenzyme A synthetase"/>
    <property type="match status" value="1"/>
</dbReference>
<evidence type="ECO:0000313" key="10">
    <source>
        <dbReference type="Proteomes" id="UP001174909"/>
    </source>
</evidence>
<comment type="catalytic activity">
    <reaction evidence="5">
        <text>acetate + ATP + CoA = acetyl-CoA + AMP + diphosphate</text>
        <dbReference type="Rhea" id="RHEA:23176"/>
        <dbReference type="ChEBI" id="CHEBI:30089"/>
        <dbReference type="ChEBI" id="CHEBI:30616"/>
        <dbReference type="ChEBI" id="CHEBI:33019"/>
        <dbReference type="ChEBI" id="CHEBI:57287"/>
        <dbReference type="ChEBI" id="CHEBI:57288"/>
        <dbReference type="ChEBI" id="CHEBI:456215"/>
        <dbReference type="EC" id="6.2.1.1"/>
    </reaction>
</comment>
<evidence type="ECO:0000256" key="5">
    <source>
        <dbReference type="RuleBase" id="RU361147"/>
    </source>
</evidence>
<protein>
    <recommendedName>
        <fullName evidence="5">Acetyl-coenzyme A synthetase</fullName>
        <ecNumber evidence="5">6.2.1.1</ecNumber>
    </recommendedName>
</protein>
<dbReference type="PANTHER" id="PTHR24095">
    <property type="entry name" value="ACETYL-COENZYME A SYNTHETASE"/>
    <property type="match status" value="1"/>
</dbReference>